<protein>
    <recommendedName>
        <fullName evidence="3">BTB domain-containing protein</fullName>
    </recommendedName>
</protein>
<evidence type="ECO:0008006" key="3">
    <source>
        <dbReference type="Google" id="ProtNLM"/>
    </source>
</evidence>
<keyword evidence="2" id="KW-1185">Reference proteome</keyword>
<dbReference type="OrthoDB" id="10484089at2759"/>
<organism evidence="1 2">
    <name type="scientific">Cadophora malorum</name>
    <dbReference type="NCBI Taxonomy" id="108018"/>
    <lineage>
        <taxon>Eukaryota</taxon>
        <taxon>Fungi</taxon>
        <taxon>Dikarya</taxon>
        <taxon>Ascomycota</taxon>
        <taxon>Pezizomycotina</taxon>
        <taxon>Leotiomycetes</taxon>
        <taxon>Helotiales</taxon>
        <taxon>Ploettnerulaceae</taxon>
        <taxon>Cadophora</taxon>
    </lineage>
</organism>
<accession>A0A8H7WEH7</accession>
<comment type="caution">
    <text evidence="1">The sequence shown here is derived from an EMBL/GenBank/DDBJ whole genome shotgun (WGS) entry which is preliminary data.</text>
</comment>
<dbReference type="PANTHER" id="PTHR47843:SF5">
    <property type="entry name" value="BTB_POZ DOMAIN PROTEIN"/>
    <property type="match status" value="1"/>
</dbReference>
<dbReference type="Proteomes" id="UP000664132">
    <property type="component" value="Unassembled WGS sequence"/>
</dbReference>
<dbReference type="EMBL" id="JAFJYH010000037">
    <property type="protein sequence ID" value="KAG4423258.1"/>
    <property type="molecule type" value="Genomic_DNA"/>
</dbReference>
<evidence type="ECO:0000313" key="1">
    <source>
        <dbReference type="EMBL" id="KAG4423258.1"/>
    </source>
</evidence>
<dbReference type="PANTHER" id="PTHR47843">
    <property type="entry name" value="BTB DOMAIN-CONTAINING PROTEIN-RELATED"/>
    <property type="match status" value="1"/>
</dbReference>
<proteinExistence type="predicted"/>
<gene>
    <name evidence="1" type="ORF">IFR04_003624</name>
</gene>
<name>A0A8H7WEH7_9HELO</name>
<evidence type="ECO:0000313" key="2">
    <source>
        <dbReference type="Proteomes" id="UP000664132"/>
    </source>
</evidence>
<dbReference type="AlphaFoldDB" id="A0A8H7WEH7"/>
<sequence>MSLDLEPTTMERVLEYMYTGSYKHELESQSATLVASAGAAKTPIVISDTLSERSQTTTSSSSSTGIEETIVQDISGVTNGLEPPSVTGSGALLVHAHMYVAAQRLLVHGLHKHARLKYMAVLAKEWRTRSFVESLAFLLEHSKLFKGEYMLRGDIIAFIATHYSFFVHKDEYATLAIAHPEFAVRISRAMVGVIVSKKLMLPWKECPNCKTDMEVRTSIAKLVSMGKYYCEARQSQFD</sequence>
<reference evidence="1" key="1">
    <citation type="submission" date="2021-02" db="EMBL/GenBank/DDBJ databases">
        <title>Genome sequence Cadophora malorum strain M34.</title>
        <authorList>
            <person name="Stefanovic E."/>
            <person name="Vu D."/>
            <person name="Scully C."/>
            <person name="Dijksterhuis J."/>
            <person name="Roader J."/>
            <person name="Houbraken J."/>
        </authorList>
    </citation>
    <scope>NUCLEOTIDE SEQUENCE</scope>
    <source>
        <strain evidence="1">M34</strain>
    </source>
</reference>